<dbReference type="Proteomes" id="UP000469734">
    <property type="component" value="Unassembled WGS sequence"/>
</dbReference>
<name>A0A7X4GXF2_9BURK</name>
<evidence type="ECO:0000313" key="2">
    <source>
        <dbReference type="EMBL" id="MYM70819.1"/>
    </source>
</evidence>
<dbReference type="AlphaFoldDB" id="A0A7X4GXF2"/>
<dbReference type="Pfam" id="PF06532">
    <property type="entry name" value="NrsF"/>
    <property type="match status" value="1"/>
</dbReference>
<keyword evidence="1" id="KW-1133">Transmembrane helix</keyword>
<evidence type="ECO:0000313" key="3">
    <source>
        <dbReference type="Proteomes" id="UP000469734"/>
    </source>
</evidence>
<dbReference type="RefSeq" id="WP_161048680.1">
    <property type="nucleotide sequence ID" value="NZ_WWCR01000001.1"/>
</dbReference>
<accession>A0A7X4GXF2</accession>
<dbReference type="EMBL" id="WWCR01000001">
    <property type="protein sequence ID" value="MYM70819.1"/>
    <property type="molecule type" value="Genomic_DNA"/>
</dbReference>
<keyword evidence="1" id="KW-0472">Membrane</keyword>
<comment type="caution">
    <text evidence="2">The sequence shown here is derived from an EMBL/GenBank/DDBJ whole genome shotgun (WGS) entry which is preliminary data.</text>
</comment>
<reference evidence="2 3" key="1">
    <citation type="submission" date="2019-12" db="EMBL/GenBank/DDBJ databases">
        <title>Novel species isolated from a subtropical stream in China.</title>
        <authorList>
            <person name="Lu H."/>
        </authorList>
    </citation>
    <scope>NUCLEOTIDE SEQUENCE [LARGE SCALE GENOMIC DNA]</scope>
    <source>
        <strain evidence="2 3">FT134W</strain>
    </source>
</reference>
<feature type="transmembrane region" description="Helical" evidence="1">
    <location>
        <begin position="157"/>
        <end position="176"/>
    </location>
</feature>
<feature type="transmembrane region" description="Helical" evidence="1">
    <location>
        <begin position="27"/>
        <end position="47"/>
    </location>
</feature>
<evidence type="ECO:0000256" key="1">
    <source>
        <dbReference type="SAM" id="Phobius"/>
    </source>
</evidence>
<feature type="transmembrane region" description="Helical" evidence="1">
    <location>
        <begin position="59"/>
        <end position="78"/>
    </location>
</feature>
<sequence>MKTDDLIMMLSSGPDLRPAPRPLTASLLPLSAGLLASVVLMLVLLGVRSDLAQATALPAFWLKVSFSALLACAGWLAAKRLAAPGARTAALPLYLGAPVVALWCVAAILLWQAGPEARTPLFWGATWRYCPLLIALLSMPLFVAALRVMRSLAPTRLRLAGAAAGFAAGATAALVYCLHCPEMSPVFVGFWYLLGMLIPTALGALIGRRVLAW</sequence>
<gene>
    <name evidence="2" type="ORF">GTP56_01235</name>
</gene>
<keyword evidence="1" id="KW-0812">Transmembrane</keyword>
<feature type="transmembrane region" description="Helical" evidence="1">
    <location>
        <begin position="90"/>
        <end position="114"/>
    </location>
</feature>
<dbReference type="InterPro" id="IPR009495">
    <property type="entry name" value="NrsF"/>
</dbReference>
<protein>
    <submittedName>
        <fullName evidence="2">DUF1109 family protein</fullName>
    </submittedName>
</protein>
<organism evidence="2 3">
    <name type="scientific">Duganella margarita</name>
    <dbReference type="NCBI Taxonomy" id="2692170"/>
    <lineage>
        <taxon>Bacteria</taxon>
        <taxon>Pseudomonadati</taxon>
        <taxon>Pseudomonadota</taxon>
        <taxon>Betaproteobacteria</taxon>
        <taxon>Burkholderiales</taxon>
        <taxon>Oxalobacteraceae</taxon>
        <taxon>Telluria group</taxon>
        <taxon>Duganella</taxon>
    </lineage>
</organism>
<proteinExistence type="predicted"/>
<feature type="transmembrane region" description="Helical" evidence="1">
    <location>
        <begin position="126"/>
        <end position="145"/>
    </location>
</feature>
<feature type="transmembrane region" description="Helical" evidence="1">
    <location>
        <begin position="188"/>
        <end position="207"/>
    </location>
</feature>